<comment type="caution">
    <text evidence="1">The sequence shown here is derived from an EMBL/GenBank/DDBJ whole genome shotgun (WGS) entry which is preliminary data.</text>
</comment>
<keyword evidence="2" id="KW-1185">Reference proteome</keyword>
<protein>
    <submittedName>
        <fullName evidence="1">Uncharacterized protein</fullName>
    </submittedName>
</protein>
<dbReference type="Proteomes" id="UP001055072">
    <property type="component" value="Unassembled WGS sequence"/>
</dbReference>
<name>A0ACB8UKT4_9APHY</name>
<gene>
    <name evidence="1" type="ORF">BDY19DRAFT_914718</name>
</gene>
<evidence type="ECO:0000313" key="2">
    <source>
        <dbReference type="Proteomes" id="UP001055072"/>
    </source>
</evidence>
<organism evidence="1 2">
    <name type="scientific">Irpex rosettiformis</name>
    <dbReference type="NCBI Taxonomy" id="378272"/>
    <lineage>
        <taxon>Eukaryota</taxon>
        <taxon>Fungi</taxon>
        <taxon>Dikarya</taxon>
        <taxon>Basidiomycota</taxon>
        <taxon>Agaricomycotina</taxon>
        <taxon>Agaricomycetes</taxon>
        <taxon>Polyporales</taxon>
        <taxon>Irpicaceae</taxon>
        <taxon>Irpex</taxon>
    </lineage>
</organism>
<sequence length="410" mass="46471">MSVFAHSSALLTEGATSYLHSNPPYRAEHIGSLLRPESLLERRSQFDAKLISAEELRKAEDEAIKEVVELQQELSLKTITDGEMRRGSFYEGMFEKLEGMEVVVRPIETFKPYLPYVQFFLAAGMTAAPSINTTDKIKWPASGIHIQDFEYLKSLVPAQSVKNIKITICGPTWMHLRHGPEETYEKSVYKTDDEYFADLVQAYREELRTLYSLGCRNVQFDDPTFAFFCADSTIEGLKASGVEPNELFDRYVKVYNDILQDRPAELTVGLHTCRGNYRGLHYCEGGYDRIAQKLFNDLNVDCYYLEYDTERAGTFAPLKYLPPNKAVVLGLVTTKHGKLETMEEIRELIDEACDVMVESVFPRSRAYALNQICISPQCGFASVAEGNPITAEEQRQKLALVVQAAKKILE</sequence>
<dbReference type="EMBL" id="MU274900">
    <property type="protein sequence ID" value="KAI0094811.1"/>
    <property type="molecule type" value="Genomic_DNA"/>
</dbReference>
<evidence type="ECO:0000313" key="1">
    <source>
        <dbReference type="EMBL" id="KAI0094811.1"/>
    </source>
</evidence>
<accession>A0ACB8UKT4</accession>
<proteinExistence type="predicted"/>
<reference evidence="1" key="1">
    <citation type="journal article" date="2021" name="Environ. Microbiol.">
        <title>Gene family expansions and transcriptome signatures uncover fungal adaptations to wood decay.</title>
        <authorList>
            <person name="Hage H."/>
            <person name="Miyauchi S."/>
            <person name="Viragh M."/>
            <person name="Drula E."/>
            <person name="Min B."/>
            <person name="Chaduli D."/>
            <person name="Navarro D."/>
            <person name="Favel A."/>
            <person name="Norest M."/>
            <person name="Lesage-Meessen L."/>
            <person name="Balint B."/>
            <person name="Merenyi Z."/>
            <person name="de Eugenio L."/>
            <person name="Morin E."/>
            <person name="Martinez A.T."/>
            <person name="Baldrian P."/>
            <person name="Stursova M."/>
            <person name="Martinez M.J."/>
            <person name="Novotny C."/>
            <person name="Magnuson J.K."/>
            <person name="Spatafora J.W."/>
            <person name="Maurice S."/>
            <person name="Pangilinan J."/>
            <person name="Andreopoulos W."/>
            <person name="LaButti K."/>
            <person name="Hundley H."/>
            <person name="Na H."/>
            <person name="Kuo A."/>
            <person name="Barry K."/>
            <person name="Lipzen A."/>
            <person name="Henrissat B."/>
            <person name="Riley R."/>
            <person name="Ahrendt S."/>
            <person name="Nagy L.G."/>
            <person name="Grigoriev I.V."/>
            <person name="Martin F."/>
            <person name="Rosso M.N."/>
        </authorList>
    </citation>
    <scope>NUCLEOTIDE SEQUENCE</scope>
    <source>
        <strain evidence="1">CBS 384.51</strain>
    </source>
</reference>